<evidence type="ECO:0000313" key="6">
    <source>
        <dbReference type="Proteomes" id="UP001151478"/>
    </source>
</evidence>
<gene>
    <name evidence="5" type="ORF">N5A56_017175</name>
</gene>
<comment type="caution">
    <text evidence="5">The sequence shown here is derived from an EMBL/GenBank/DDBJ whole genome shotgun (WGS) entry which is preliminary data.</text>
</comment>
<dbReference type="PANTHER" id="PTHR45339:SF1">
    <property type="entry name" value="HYBRID SIGNAL TRANSDUCTION HISTIDINE KINASE J"/>
    <property type="match status" value="1"/>
</dbReference>
<keyword evidence="6" id="KW-1185">Reference proteome</keyword>
<feature type="domain" description="Response regulatory" evidence="4">
    <location>
        <begin position="1"/>
        <end position="103"/>
    </location>
</feature>
<dbReference type="Pfam" id="PF00072">
    <property type="entry name" value="Response_reg"/>
    <property type="match status" value="1"/>
</dbReference>
<dbReference type="InterPro" id="IPR001789">
    <property type="entry name" value="Sig_transdc_resp-reg_receiver"/>
</dbReference>
<organism evidence="5 6">
    <name type="scientific">Polaribacter ponticola</name>
    <dbReference type="NCBI Taxonomy" id="2978475"/>
    <lineage>
        <taxon>Bacteria</taxon>
        <taxon>Pseudomonadati</taxon>
        <taxon>Bacteroidota</taxon>
        <taxon>Flavobacteriia</taxon>
        <taxon>Flavobacteriales</taxon>
        <taxon>Flavobacteriaceae</taxon>
    </lineage>
</organism>
<name>A0ABT5SF30_9FLAO</name>
<dbReference type="PROSITE" id="PS50110">
    <property type="entry name" value="RESPONSE_REGULATORY"/>
    <property type="match status" value="1"/>
</dbReference>
<feature type="modified residue" description="4-aspartylphosphate" evidence="3">
    <location>
        <position position="38"/>
    </location>
</feature>
<dbReference type="RefSeq" id="WP_274270626.1">
    <property type="nucleotide sequence ID" value="NZ_JAOSLC020000004.1"/>
</dbReference>
<evidence type="ECO:0000256" key="1">
    <source>
        <dbReference type="ARBA" id="ARBA00022553"/>
    </source>
</evidence>
<keyword evidence="1 3" id="KW-0597">Phosphoprotein</keyword>
<dbReference type="EMBL" id="JAOSLC020000004">
    <property type="protein sequence ID" value="MDD7916036.1"/>
    <property type="molecule type" value="Genomic_DNA"/>
</dbReference>
<keyword evidence="2" id="KW-0902">Two-component regulatory system</keyword>
<evidence type="ECO:0000259" key="4">
    <source>
        <dbReference type="PROSITE" id="PS50110"/>
    </source>
</evidence>
<dbReference type="InterPro" id="IPR011006">
    <property type="entry name" value="CheY-like_superfamily"/>
</dbReference>
<proteinExistence type="predicted"/>
<evidence type="ECO:0000313" key="5">
    <source>
        <dbReference type="EMBL" id="MDD7916036.1"/>
    </source>
</evidence>
<evidence type="ECO:0000256" key="2">
    <source>
        <dbReference type="ARBA" id="ARBA00023012"/>
    </source>
</evidence>
<dbReference type="Proteomes" id="UP001151478">
    <property type="component" value="Unassembled WGS sequence"/>
</dbReference>
<accession>A0ABT5SF30</accession>
<dbReference type="SMART" id="SM00448">
    <property type="entry name" value="REC"/>
    <property type="match status" value="1"/>
</dbReference>
<evidence type="ECO:0000256" key="3">
    <source>
        <dbReference type="PROSITE-ProRule" id="PRU00169"/>
    </source>
</evidence>
<dbReference type="SUPFAM" id="SSF52172">
    <property type="entry name" value="CheY-like"/>
    <property type="match status" value="1"/>
</dbReference>
<sequence>MVGKQILEKSNLKVDVAHDGLAALNLVKENTYDIVLMDIQMPIMDGYTATSEIRKFNTELPILALSANVFMEIKDKIEECGMDGFIFKPFTPEDLLNQIEQFTTN</sequence>
<protein>
    <submittedName>
        <fullName evidence="5">Response regulator</fullName>
    </submittedName>
</protein>
<dbReference type="CDD" id="cd17546">
    <property type="entry name" value="REC_hyHK_CKI1_RcsC-like"/>
    <property type="match status" value="1"/>
</dbReference>
<reference evidence="5" key="1">
    <citation type="submission" date="2023-02" db="EMBL/GenBank/DDBJ databases">
        <title>Polaribacter ponticola sp. nov., isolated from seawater.</title>
        <authorList>
            <person name="Baek J.H."/>
            <person name="Kim J.M."/>
            <person name="Choi D.G."/>
            <person name="Jeon C.O."/>
        </authorList>
    </citation>
    <scope>NUCLEOTIDE SEQUENCE</scope>
    <source>
        <strain evidence="5">MSW5</strain>
    </source>
</reference>
<dbReference type="PANTHER" id="PTHR45339">
    <property type="entry name" value="HYBRID SIGNAL TRANSDUCTION HISTIDINE KINASE J"/>
    <property type="match status" value="1"/>
</dbReference>
<dbReference type="Gene3D" id="3.40.50.2300">
    <property type="match status" value="1"/>
</dbReference>